<dbReference type="GO" id="GO:0008233">
    <property type="term" value="F:peptidase activity"/>
    <property type="evidence" value="ECO:0007669"/>
    <property type="project" value="UniProtKB-KW"/>
</dbReference>
<gene>
    <name evidence="3" type="ORF">SAMN05216480_11085</name>
</gene>
<dbReference type="STRING" id="1224947.SAMN05216480_11085"/>
<keyword evidence="3" id="KW-0378">Hydrolase</keyword>
<sequence>MKNLRIILFLVFISAFVNAQNFEFTSNKKYEEMSFTSVGNLIFIPVIVNGVPLNFVLDSGVNKSVVLNLSGKDSLKFDHQEEIYLKGLGKKEPFIAIHSKHNEMHIGNLLDLDHEIFIVLDEEINFSKRLGVTVHGIIGFDLLKDFVVQINYDKKKLRFYPYENYKKKKLGKRETEIPLVFKNSKPYVNLRVELNNEFRDIDVLLDTGNSDAIWLFKNDSLSVPERNFEDFLGKGLSGEIHGKRSKVNSLLLNDFELKEVKCAFPDEEYFSFAKKYEERDGSIGGEVLSRFQVTFNYRDMWLRLKKSNKFRKDFYYNMSGIRLGHNGVKIIEEKKGDRSNQFIEKGSKGFTVFFQEQLKYRLADALEIVELRAGSPAAEAGLRVGDVILFVNRTLIEGQSMEQVHQLMNTIAGRKIRVVVDRRGEVLKFKFVLQKVL</sequence>
<dbReference type="Proteomes" id="UP000199138">
    <property type="component" value="Unassembled WGS sequence"/>
</dbReference>
<evidence type="ECO:0000313" key="3">
    <source>
        <dbReference type="EMBL" id="SFU62416.1"/>
    </source>
</evidence>
<organism evidence="3 4">
    <name type="scientific">Pustulibacterium marinum</name>
    <dbReference type="NCBI Taxonomy" id="1224947"/>
    <lineage>
        <taxon>Bacteria</taxon>
        <taxon>Pseudomonadati</taxon>
        <taxon>Bacteroidota</taxon>
        <taxon>Flavobacteriia</taxon>
        <taxon>Flavobacteriales</taxon>
        <taxon>Flavobacteriaceae</taxon>
        <taxon>Pustulibacterium</taxon>
    </lineage>
</organism>
<dbReference type="GO" id="GO:0006508">
    <property type="term" value="P:proteolysis"/>
    <property type="evidence" value="ECO:0007669"/>
    <property type="project" value="UniProtKB-KW"/>
</dbReference>
<feature type="chain" id="PRO_5011740127" evidence="1">
    <location>
        <begin position="20"/>
        <end position="437"/>
    </location>
</feature>
<keyword evidence="4" id="KW-1185">Reference proteome</keyword>
<dbReference type="Gene3D" id="2.40.70.10">
    <property type="entry name" value="Acid Proteases"/>
    <property type="match status" value="2"/>
</dbReference>
<dbReference type="Gene3D" id="2.30.42.10">
    <property type="match status" value="1"/>
</dbReference>
<name>A0A1I7HPQ9_9FLAO</name>
<keyword evidence="1" id="KW-0732">Signal</keyword>
<keyword evidence="3" id="KW-0645">Protease</keyword>
<dbReference type="OrthoDB" id="3521766at2"/>
<dbReference type="InterPro" id="IPR021109">
    <property type="entry name" value="Peptidase_aspartic_dom_sf"/>
</dbReference>
<dbReference type="InterPro" id="IPR036034">
    <property type="entry name" value="PDZ_sf"/>
</dbReference>
<dbReference type="Pfam" id="PF13650">
    <property type="entry name" value="Asp_protease_2"/>
    <property type="match status" value="1"/>
</dbReference>
<dbReference type="InterPro" id="IPR041489">
    <property type="entry name" value="PDZ_6"/>
</dbReference>
<accession>A0A1I7HPQ9</accession>
<dbReference type="SMART" id="SM00228">
    <property type="entry name" value="PDZ"/>
    <property type="match status" value="1"/>
</dbReference>
<reference evidence="3 4" key="1">
    <citation type="submission" date="2016-10" db="EMBL/GenBank/DDBJ databases">
        <authorList>
            <person name="de Groot N.N."/>
        </authorList>
    </citation>
    <scope>NUCLEOTIDE SEQUENCE [LARGE SCALE GENOMIC DNA]</scope>
    <source>
        <strain evidence="3 4">CGMCC 1.12333</strain>
    </source>
</reference>
<evidence type="ECO:0000259" key="2">
    <source>
        <dbReference type="PROSITE" id="PS50106"/>
    </source>
</evidence>
<evidence type="ECO:0000313" key="4">
    <source>
        <dbReference type="Proteomes" id="UP000199138"/>
    </source>
</evidence>
<dbReference type="RefSeq" id="WP_093025594.1">
    <property type="nucleotide sequence ID" value="NZ_FPBK01000010.1"/>
</dbReference>
<dbReference type="PROSITE" id="PS50106">
    <property type="entry name" value="PDZ"/>
    <property type="match status" value="1"/>
</dbReference>
<dbReference type="AlphaFoldDB" id="A0A1I7HPQ9"/>
<feature type="domain" description="PDZ" evidence="2">
    <location>
        <begin position="327"/>
        <end position="408"/>
    </location>
</feature>
<dbReference type="Pfam" id="PF17820">
    <property type="entry name" value="PDZ_6"/>
    <property type="match status" value="1"/>
</dbReference>
<dbReference type="EMBL" id="FPBK01000010">
    <property type="protein sequence ID" value="SFU62416.1"/>
    <property type="molecule type" value="Genomic_DNA"/>
</dbReference>
<protein>
    <submittedName>
        <fullName evidence="3">Aspartyl protease</fullName>
    </submittedName>
</protein>
<feature type="signal peptide" evidence="1">
    <location>
        <begin position="1"/>
        <end position="19"/>
    </location>
</feature>
<dbReference type="SUPFAM" id="SSF50156">
    <property type="entry name" value="PDZ domain-like"/>
    <property type="match status" value="1"/>
</dbReference>
<dbReference type="InterPro" id="IPR001478">
    <property type="entry name" value="PDZ"/>
</dbReference>
<proteinExistence type="predicted"/>
<evidence type="ECO:0000256" key="1">
    <source>
        <dbReference type="SAM" id="SignalP"/>
    </source>
</evidence>